<evidence type="ECO:0000313" key="2">
    <source>
        <dbReference type="Proteomes" id="UP000009273"/>
    </source>
</evidence>
<dbReference type="EMBL" id="JN638751">
    <property type="protein sequence ID" value="AEO93496.1"/>
    <property type="molecule type" value="Genomic_DNA"/>
</dbReference>
<dbReference type="KEGG" id="vg:18563452"/>
<protein>
    <submittedName>
        <fullName evidence="1">Gp237</fullName>
    </submittedName>
</protein>
<evidence type="ECO:0000313" key="1">
    <source>
        <dbReference type="EMBL" id="AEO93496.1"/>
    </source>
</evidence>
<sequence length="81" mass="9150">MENKQLTAKELIEILKDVPPNAVIATSDYFGSNHQLYKPTVKFIKSGQSFNLEPHVDNGTSFVNGKQKFKKDTVYIGHQIL</sequence>
<reference evidence="1 2" key="1">
    <citation type="submission" date="2011-09" db="EMBL/GenBank/DDBJ databases">
        <authorList>
            <person name="Pope W.H."/>
            <person name="Pedulla M.L."/>
            <person name="Ford M.E."/>
            <person name="Peebles C.L."/>
            <person name="Hatfull G.H."/>
            <person name="Hendrix R.W."/>
        </authorList>
    </citation>
    <scope>NUCLEOTIDE SEQUENCE [LARGE SCALE GENOMIC DNA]</scope>
    <source>
        <strain evidence="1">G</strain>
    </source>
</reference>
<organism evidence="1 2">
    <name type="scientific">Bacillus phage G</name>
    <dbReference type="NCBI Taxonomy" id="2884420"/>
    <lineage>
        <taxon>Viruses</taxon>
        <taxon>Duplodnaviria</taxon>
        <taxon>Heunggongvirae</taxon>
        <taxon>Uroviricota</taxon>
        <taxon>Caudoviricetes</taxon>
        <taxon>Donellivirus</taxon>
        <taxon>Donellivirus gee</taxon>
    </lineage>
</organism>
<dbReference type="Proteomes" id="UP000009273">
    <property type="component" value="Segment"/>
</dbReference>
<dbReference type="RefSeq" id="YP_009015540.1">
    <property type="nucleotide sequence ID" value="NC_023719.1"/>
</dbReference>
<accession>G3M9X8</accession>
<keyword evidence="2" id="KW-1185">Reference proteome</keyword>
<proteinExistence type="predicted"/>
<dbReference type="GeneID" id="18563452"/>
<name>G3M9X8_9CAUD</name>
<gene>
    <name evidence="1" type="primary">237</name>
    <name evidence="1" type="ORF">G_237</name>
</gene>